<feature type="transmembrane region" description="Helical" evidence="1">
    <location>
        <begin position="44"/>
        <end position="68"/>
    </location>
</feature>
<reference evidence="3" key="1">
    <citation type="journal article" date="2019" name="Int. J. Syst. Evol. Microbiol.">
        <title>The Global Catalogue of Microorganisms (GCM) 10K type strain sequencing project: providing services to taxonomists for standard genome sequencing and annotation.</title>
        <authorList>
            <consortium name="The Broad Institute Genomics Platform"/>
            <consortium name="The Broad Institute Genome Sequencing Center for Infectious Disease"/>
            <person name="Wu L."/>
            <person name="Ma J."/>
        </authorList>
    </citation>
    <scope>NUCLEOTIDE SEQUENCE [LARGE SCALE GENOMIC DNA]</scope>
    <source>
        <strain evidence="3">KCTC 52239</strain>
    </source>
</reference>
<keyword evidence="1" id="KW-1133">Transmembrane helix</keyword>
<keyword evidence="1" id="KW-0472">Membrane</keyword>
<evidence type="ECO:0000313" key="3">
    <source>
        <dbReference type="Proteomes" id="UP001595557"/>
    </source>
</evidence>
<dbReference type="Proteomes" id="UP001595557">
    <property type="component" value="Unassembled WGS sequence"/>
</dbReference>
<gene>
    <name evidence="2" type="ORF">ACFOD7_15845</name>
</gene>
<comment type="caution">
    <text evidence="2">The sequence shown here is derived from an EMBL/GenBank/DDBJ whole genome shotgun (WGS) entry which is preliminary data.</text>
</comment>
<proteinExistence type="predicted"/>
<dbReference type="RefSeq" id="WP_207468008.1">
    <property type="nucleotide sequence ID" value="NZ_JAFNAW010000018.1"/>
</dbReference>
<accession>A0ABV7IG16</accession>
<evidence type="ECO:0000313" key="2">
    <source>
        <dbReference type="EMBL" id="MFC3169525.1"/>
    </source>
</evidence>
<protein>
    <submittedName>
        <fullName evidence="2">Uncharacterized protein</fullName>
    </submittedName>
</protein>
<dbReference type="EMBL" id="JBHRTE010000070">
    <property type="protein sequence ID" value="MFC3169525.1"/>
    <property type="molecule type" value="Genomic_DNA"/>
</dbReference>
<name>A0ABV7IG16_9RHOB</name>
<keyword evidence="1" id="KW-0812">Transmembrane</keyword>
<sequence length="104" mass="11336">MPHMVRVYIRSVFIGVLLACGFVAALLALDVAHLRHLILGSDVGWLAVVLLVAFNAIVFAGVQFALVVMGQAESPPRDGRGKRLFRQRSAIKAPATLPAPRRHR</sequence>
<evidence type="ECO:0000256" key="1">
    <source>
        <dbReference type="SAM" id="Phobius"/>
    </source>
</evidence>
<keyword evidence="3" id="KW-1185">Reference proteome</keyword>
<organism evidence="2 3">
    <name type="scientific">Paracoccus fontiphilus</name>
    <dbReference type="NCBI Taxonomy" id="1815556"/>
    <lineage>
        <taxon>Bacteria</taxon>
        <taxon>Pseudomonadati</taxon>
        <taxon>Pseudomonadota</taxon>
        <taxon>Alphaproteobacteria</taxon>
        <taxon>Rhodobacterales</taxon>
        <taxon>Paracoccaceae</taxon>
        <taxon>Paracoccus</taxon>
    </lineage>
</organism>